<dbReference type="NCBIfam" id="TIGR03102">
    <property type="entry name" value="halo_cynanin"/>
    <property type="match status" value="1"/>
</dbReference>
<dbReference type="SUPFAM" id="SSF49503">
    <property type="entry name" value="Cupredoxins"/>
    <property type="match status" value="1"/>
</dbReference>
<evidence type="ECO:0000256" key="10">
    <source>
        <dbReference type="SAM" id="MobiDB-lite"/>
    </source>
</evidence>
<keyword evidence="5" id="KW-0574">Periplasm</keyword>
<evidence type="ECO:0000256" key="11">
    <source>
        <dbReference type="SAM" id="Phobius"/>
    </source>
</evidence>
<evidence type="ECO:0000256" key="6">
    <source>
        <dbReference type="ARBA" id="ARBA00022982"/>
    </source>
</evidence>
<comment type="subcellular location">
    <subcellularLocation>
        <location evidence="1">Membrane</location>
    </subcellularLocation>
    <subcellularLocation>
        <location evidence="2">Periplasm</location>
    </subcellularLocation>
</comment>
<reference evidence="13 14" key="1">
    <citation type="journal article" date="2019" name="Int. J. Syst. Evol. Microbiol.">
        <title>The Global Catalogue of Microorganisms (GCM) 10K type strain sequencing project: providing services to taxonomists for standard genome sequencing and annotation.</title>
        <authorList>
            <consortium name="The Broad Institute Genomics Platform"/>
            <consortium name="The Broad Institute Genome Sequencing Center for Infectious Disease"/>
            <person name="Wu L."/>
            <person name="Ma J."/>
        </authorList>
    </citation>
    <scope>NUCLEOTIDE SEQUENCE [LARGE SCALE GENOMIC DNA]</scope>
    <source>
        <strain evidence="13 14">XZYJ18</strain>
    </source>
</reference>
<feature type="binding site" evidence="9">
    <location>
        <position position="132"/>
    </location>
    <ligand>
        <name>Cu cation</name>
        <dbReference type="ChEBI" id="CHEBI:23378"/>
    </ligand>
</feature>
<organism evidence="13 14">
    <name type="scientific">Halorussus aquaticus</name>
    <dbReference type="NCBI Taxonomy" id="2953748"/>
    <lineage>
        <taxon>Archaea</taxon>
        <taxon>Methanobacteriati</taxon>
        <taxon>Methanobacteriota</taxon>
        <taxon>Stenosarchaea group</taxon>
        <taxon>Halobacteria</taxon>
        <taxon>Halobacteriales</taxon>
        <taxon>Haladaptataceae</taxon>
        <taxon>Halorussus</taxon>
    </lineage>
</organism>
<keyword evidence="11" id="KW-0812">Transmembrane</keyword>
<evidence type="ECO:0000256" key="2">
    <source>
        <dbReference type="ARBA" id="ARBA00004418"/>
    </source>
</evidence>
<keyword evidence="14" id="KW-1185">Reference proteome</keyword>
<dbReference type="Proteomes" id="UP001595945">
    <property type="component" value="Unassembled WGS sequence"/>
</dbReference>
<dbReference type="Pfam" id="PF00127">
    <property type="entry name" value="Copper-bind"/>
    <property type="match status" value="1"/>
</dbReference>
<dbReference type="PANTHER" id="PTHR34192:SF10">
    <property type="entry name" value="PLASTOCYANIN MAJOR ISOFORM, CHLOROPLASTIC-RELATED"/>
    <property type="match status" value="1"/>
</dbReference>
<evidence type="ECO:0000256" key="7">
    <source>
        <dbReference type="ARBA" id="ARBA00023008"/>
    </source>
</evidence>
<accession>A0ABD5PZC9</accession>
<dbReference type="CDD" id="cd04220">
    <property type="entry name" value="Halocyanin"/>
    <property type="match status" value="1"/>
</dbReference>
<keyword evidence="3" id="KW-0813">Transport</keyword>
<keyword evidence="4 9" id="KW-0479">Metal-binding</keyword>
<dbReference type="AlphaFoldDB" id="A0ABD5PZC9"/>
<feature type="transmembrane region" description="Helical" evidence="11">
    <location>
        <begin position="184"/>
        <end position="202"/>
    </location>
</feature>
<protein>
    <submittedName>
        <fullName evidence="13">Halocyanin domain-containing protein</fullName>
    </submittedName>
</protein>
<dbReference type="RefSeq" id="WP_254270103.1">
    <property type="nucleotide sequence ID" value="NZ_CP100401.1"/>
</dbReference>
<evidence type="ECO:0000256" key="4">
    <source>
        <dbReference type="ARBA" id="ARBA00022723"/>
    </source>
</evidence>
<comment type="cofactor">
    <cofactor evidence="9">
        <name>Cu cation</name>
        <dbReference type="ChEBI" id="CHEBI:23378"/>
    </cofactor>
    <text evidence="9">Binds 1 copper ion per subunit.</text>
</comment>
<evidence type="ECO:0000256" key="5">
    <source>
        <dbReference type="ARBA" id="ARBA00022764"/>
    </source>
</evidence>
<dbReference type="InterPro" id="IPR008972">
    <property type="entry name" value="Cupredoxin"/>
</dbReference>
<evidence type="ECO:0000313" key="13">
    <source>
        <dbReference type="EMBL" id="MFC4823882.1"/>
    </source>
</evidence>
<evidence type="ECO:0000313" key="14">
    <source>
        <dbReference type="Proteomes" id="UP001595945"/>
    </source>
</evidence>
<evidence type="ECO:0000259" key="12">
    <source>
        <dbReference type="Pfam" id="PF00127"/>
    </source>
</evidence>
<feature type="domain" description="Blue (type 1) copper" evidence="12">
    <location>
        <begin position="58"/>
        <end position="143"/>
    </location>
</feature>
<dbReference type="EMBL" id="JBHSHT010000001">
    <property type="protein sequence ID" value="MFC4823882.1"/>
    <property type="molecule type" value="Genomic_DNA"/>
</dbReference>
<keyword evidence="11" id="KW-1133">Transmembrane helix</keyword>
<proteinExistence type="predicted"/>
<evidence type="ECO:0000256" key="9">
    <source>
        <dbReference type="PIRSR" id="PIRSR602386-1"/>
    </source>
</evidence>
<comment type="caution">
    <text evidence="13">The sequence shown here is derived from an EMBL/GenBank/DDBJ whole genome shotgun (WGS) entry which is preliminary data.</text>
</comment>
<name>A0ABD5PZC9_9EURY</name>
<feature type="compositionally biased region" description="Low complexity" evidence="10">
    <location>
        <begin position="158"/>
        <end position="173"/>
    </location>
</feature>
<dbReference type="GO" id="GO:0046872">
    <property type="term" value="F:metal ion binding"/>
    <property type="evidence" value="ECO:0007669"/>
    <property type="project" value="UniProtKB-KW"/>
</dbReference>
<feature type="binding site" evidence="9">
    <location>
        <position position="129"/>
    </location>
    <ligand>
        <name>Cu cation</name>
        <dbReference type="ChEBI" id="CHEBI:23378"/>
    </ligand>
</feature>
<dbReference type="PANTHER" id="PTHR34192">
    <property type="entry name" value="PLASTOCYANIN MAJOR ISOFORM, CHLOROPLASTIC-RELATED"/>
    <property type="match status" value="1"/>
</dbReference>
<dbReference type="InterPro" id="IPR000923">
    <property type="entry name" value="BlueCu_1"/>
</dbReference>
<keyword evidence="6" id="KW-0249">Electron transport</keyword>
<dbReference type="InterPro" id="IPR002386">
    <property type="entry name" value="Amicyanin/Pseudoazurin"/>
</dbReference>
<dbReference type="InterPro" id="IPR006311">
    <property type="entry name" value="TAT_signal"/>
</dbReference>
<dbReference type="GO" id="GO:0042597">
    <property type="term" value="C:periplasmic space"/>
    <property type="evidence" value="ECO:0007669"/>
    <property type="project" value="UniProtKB-SubCell"/>
</dbReference>
<feature type="binding site" evidence="9">
    <location>
        <position position="94"/>
    </location>
    <ligand>
        <name>Cu cation</name>
        <dbReference type="ChEBI" id="CHEBI:23378"/>
    </ligand>
</feature>
<evidence type="ECO:0000256" key="8">
    <source>
        <dbReference type="ARBA" id="ARBA00023136"/>
    </source>
</evidence>
<dbReference type="PROSITE" id="PS51318">
    <property type="entry name" value="TAT"/>
    <property type="match status" value="1"/>
</dbReference>
<dbReference type="GO" id="GO:0016020">
    <property type="term" value="C:membrane"/>
    <property type="evidence" value="ECO:0007669"/>
    <property type="project" value="UniProtKB-SubCell"/>
</dbReference>
<keyword evidence="8 11" id="KW-0472">Membrane</keyword>
<dbReference type="Gene3D" id="2.60.40.420">
    <property type="entry name" value="Cupredoxins - blue copper proteins"/>
    <property type="match status" value="1"/>
</dbReference>
<dbReference type="InterPro" id="IPR017533">
    <property type="entry name" value="Halocyanin"/>
</dbReference>
<feature type="binding site" evidence="9">
    <location>
        <position position="137"/>
    </location>
    <ligand>
        <name>Cu cation</name>
        <dbReference type="ChEBI" id="CHEBI:23378"/>
    </ligand>
</feature>
<evidence type="ECO:0000256" key="3">
    <source>
        <dbReference type="ARBA" id="ARBA00022448"/>
    </source>
</evidence>
<evidence type="ECO:0000256" key="1">
    <source>
        <dbReference type="ARBA" id="ARBA00004370"/>
    </source>
</evidence>
<sequence>MDRRTFLKGAAGVAGVTAAGIGASAPVAAQSTFDGWLDGVSNYDGVVDETGKSEVTVEVGAKGNNGNFAFGPAAVRVDPGAKVVWKWTGKGGSHNVVAEDGSFESKMTDSQGHTFSQTFDSKGVVKYACVPHKAMGMKGAVVVGDVEVGSSGGGSGASGSSEPSATGGSNASAGSGGSGLADTLTLGFGGALVVGLLGLPLAEIRNRRRE</sequence>
<dbReference type="PRINTS" id="PR00155">
    <property type="entry name" value="AMICYANIN"/>
</dbReference>
<gene>
    <name evidence="13" type="ORF">ACFO9K_06370</name>
</gene>
<dbReference type="GeneID" id="73047142"/>
<feature type="region of interest" description="Disordered" evidence="10">
    <location>
        <begin position="151"/>
        <end position="176"/>
    </location>
</feature>
<keyword evidence="7 9" id="KW-0186">Copper</keyword>